<dbReference type="InterPro" id="IPR038730">
    <property type="entry name" value="HyfE-like"/>
</dbReference>
<gene>
    <name evidence="7" type="ORF">SDC9_20923</name>
</gene>
<evidence type="ECO:0000256" key="6">
    <source>
        <dbReference type="SAM" id="Phobius"/>
    </source>
</evidence>
<evidence type="ECO:0000313" key="7">
    <source>
        <dbReference type="EMBL" id="MPL75102.1"/>
    </source>
</evidence>
<name>A0A644U8G7_9ZZZZ</name>
<keyword evidence="5 6" id="KW-0472">Membrane</keyword>
<dbReference type="PANTHER" id="PTHR38601:SF1">
    <property type="entry name" value="HYDROGENASE-4 COMPONENT E"/>
    <property type="match status" value="1"/>
</dbReference>
<evidence type="ECO:0000256" key="2">
    <source>
        <dbReference type="ARBA" id="ARBA00022475"/>
    </source>
</evidence>
<dbReference type="PANTHER" id="PTHR38601">
    <property type="entry name" value="HYDROGENASE-4 COMPONENT E"/>
    <property type="match status" value="1"/>
</dbReference>
<evidence type="ECO:0000256" key="3">
    <source>
        <dbReference type="ARBA" id="ARBA00022692"/>
    </source>
</evidence>
<keyword evidence="2" id="KW-1003">Cell membrane</keyword>
<comment type="subcellular location">
    <subcellularLocation>
        <location evidence="1">Cell membrane</location>
        <topology evidence="1">Multi-pass membrane protein</topology>
    </subcellularLocation>
</comment>
<dbReference type="GO" id="GO:0005886">
    <property type="term" value="C:plasma membrane"/>
    <property type="evidence" value="ECO:0007669"/>
    <property type="project" value="UniProtKB-SubCell"/>
</dbReference>
<evidence type="ECO:0000256" key="5">
    <source>
        <dbReference type="ARBA" id="ARBA00023136"/>
    </source>
</evidence>
<evidence type="ECO:0008006" key="8">
    <source>
        <dbReference type="Google" id="ProtNLM"/>
    </source>
</evidence>
<evidence type="ECO:0000256" key="1">
    <source>
        <dbReference type="ARBA" id="ARBA00004651"/>
    </source>
</evidence>
<sequence length="208" mass="22570">MNLLIILLMTTAFFLTRVTNMRTAVGIFLAQSVMIALASIIIGFETGEVHYYLAGLLTVVIKVAFIPYILFKIVKRLKNERETNSLLSPNLSSLAAAGTTVLAYGFIDQALPGVISRDALAAAIALVLIGLQIIMIRRQAVLQIVGLNIMENGLYLLGLSVTNGLPLILELGIFFDMLVAVAVLGILTYRLKISYASTDTTLLRKLKG</sequence>
<feature type="transmembrane region" description="Helical" evidence="6">
    <location>
        <begin position="141"/>
        <end position="161"/>
    </location>
</feature>
<protein>
    <recommendedName>
        <fullName evidence="8">Hydrogenase-4 component E</fullName>
    </recommendedName>
</protein>
<dbReference type="EMBL" id="VSSQ01000085">
    <property type="protein sequence ID" value="MPL75102.1"/>
    <property type="molecule type" value="Genomic_DNA"/>
</dbReference>
<feature type="transmembrane region" description="Helical" evidence="6">
    <location>
        <begin position="167"/>
        <end position="187"/>
    </location>
</feature>
<keyword evidence="4 6" id="KW-1133">Transmembrane helix</keyword>
<feature type="transmembrane region" description="Helical" evidence="6">
    <location>
        <begin position="50"/>
        <end position="74"/>
    </location>
</feature>
<dbReference type="Gene3D" id="1.10.287.3510">
    <property type="match status" value="1"/>
</dbReference>
<feature type="transmembrane region" description="Helical" evidence="6">
    <location>
        <begin position="86"/>
        <end position="107"/>
    </location>
</feature>
<accession>A0A644U8G7</accession>
<proteinExistence type="predicted"/>
<evidence type="ECO:0000256" key="4">
    <source>
        <dbReference type="ARBA" id="ARBA00022989"/>
    </source>
</evidence>
<feature type="transmembrane region" description="Helical" evidence="6">
    <location>
        <begin position="119"/>
        <end position="136"/>
    </location>
</feature>
<dbReference type="AlphaFoldDB" id="A0A644U8G7"/>
<keyword evidence="3 6" id="KW-0812">Transmembrane</keyword>
<comment type="caution">
    <text evidence="7">The sequence shown here is derived from an EMBL/GenBank/DDBJ whole genome shotgun (WGS) entry which is preliminary data.</text>
</comment>
<reference evidence="7" key="1">
    <citation type="submission" date="2019-08" db="EMBL/GenBank/DDBJ databases">
        <authorList>
            <person name="Kucharzyk K."/>
            <person name="Murdoch R.W."/>
            <person name="Higgins S."/>
            <person name="Loffler F."/>
        </authorList>
    </citation>
    <scope>NUCLEOTIDE SEQUENCE</scope>
</reference>
<organism evidence="7">
    <name type="scientific">bioreactor metagenome</name>
    <dbReference type="NCBI Taxonomy" id="1076179"/>
    <lineage>
        <taxon>unclassified sequences</taxon>
        <taxon>metagenomes</taxon>
        <taxon>ecological metagenomes</taxon>
    </lineage>
</organism>
<feature type="transmembrane region" description="Helical" evidence="6">
    <location>
        <begin position="21"/>
        <end position="44"/>
    </location>
</feature>